<evidence type="ECO:0000313" key="1">
    <source>
        <dbReference type="EMBL" id="HIV00340.1"/>
    </source>
</evidence>
<dbReference type="AlphaFoldDB" id="A0A9D1SXH7"/>
<proteinExistence type="predicted"/>
<gene>
    <name evidence="1" type="ORF">IAB14_04400</name>
</gene>
<reference evidence="1" key="1">
    <citation type="submission" date="2020-10" db="EMBL/GenBank/DDBJ databases">
        <authorList>
            <person name="Gilroy R."/>
        </authorList>
    </citation>
    <scope>NUCLEOTIDE SEQUENCE</scope>
    <source>
        <strain evidence="1">23406</strain>
    </source>
</reference>
<dbReference type="Pfam" id="PF12672">
    <property type="entry name" value="DUF3793"/>
    <property type="match status" value="1"/>
</dbReference>
<reference evidence="1" key="2">
    <citation type="journal article" date="2021" name="PeerJ">
        <title>Extensive microbial diversity within the chicken gut microbiome revealed by metagenomics and culture.</title>
        <authorList>
            <person name="Gilroy R."/>
            <person name="Ravi A."/>
            <person name="Getino M."/>
            <person name="Pursley I."/>
            <person name="Horton D.L."/>
            <person name="Alikhan N.F."/>
            <person name="Baker D."/>
            <person name="Gharbi K."/>
            <person name="Hall N."/>
            <person name="Watson M."/>
            <person name="Adriaenssens E.M."/>
            <person name="Foster-Nyarko E."/>
            <person name="Jarju S."/>
            <person name="Secka A."/>
            <person name="Antonio M."/>
            <person name="Oren A."/>
            <person name="Chaudhuri R.R."/>
            <person name="La Ragione R."/>
            <person name="Hildebrand F."/>
            <person name="Pallen M.J."/>
        </authorList>
    </citation>
    <scope>NUCLEOTIDE SEQUENCE</scope>
    <source>
        <strain evidence="1">23406</strain>
    </source>
</reference>
<evidence type="ECO:0000313" key="2">
    <source>
        <dbReference type="Proteomes" id="UP000886891"/>
    </source>
</evidence>
<dbReference type="Proteomes" id="UP000886891">
    <property type="component" value="Unassembled WGS sequence"/>
</dbReference>
<accession>A0A9D1SXH7</accession>
<protein>
    <submittedName>
        <fullName evidence="1">DUF3793 family protein</fullName>
    </submittedName>
</protein>
<name>A0A9D1SXH7_9FIRM</name>
<comment type="caution">
    <text evidence="1">The sequence shown here is derived from an EMBL/GenBank/DDBJ whole genome shotgun (WGS) entry which is preliminary data.</text>
</comment>
<dbReference type="InterPro" id="IPR024523">
    <property type="entry name" value="DUF3793"/>
</dbReference>
<organism evidence="1 2">
    <name type="scientific">Candidatus Stercoripulliclostridium merdipullorum</name>
    <dbReference type="NCBI Taxonomy" id="2840952"/>
    <lineage>
        <taxon>Bacteria</taxon>
        <taxon>Bacillati</taxon>
        <taxon>Bacillota</taxon>
        <taxon>Clostridia</taxon>
        <taxon>Eubacteriales</taxon>
        <taxon>Candidatus Stercoripulliclostridium</taxon>
    </lineage>
</organism>
<dbReference type="EMBL" id="DVOH01000032">
    <property type="protein sequence ID" value="HIV00340.1"/>
    <property type="molecule type" value="Genomic_DNA"/>
</dbReference>
<sequence length="180" mass="20496">MSAAEFNLGRHCGITFARIKPASLFTVKEEDIETVACFAAKFRAKGFVFVYMKSSNGRALFYVYHTDALEKHLCCQGNRAFLEERGYCCNSAEQAVGILKERLQRDDFPHEIGIFLGYPLEDVKGFIADPTARTKLSGYWKVYADVDNKQKLFERFRRCTACICRKMQAGQSLTQIFQVG</sequence>